<dbReference type="GO" id="GO:0017001">
    <property type="term" value="P:antibiotic catabolic process"/>
    <property type="evidence" value="ECO:0007669"/>
    <property type="project" value="InterPro"/>
</dbReference>
<evidence type="ECO:0000256" key="12">
    <source>
        <dbReference type="ARBA" id="ARBA00022989"/>
    </source>
</evidence>
<dbReference type="GO" id="GO:0005886">
    <property type="term" value="C:plasma membrane"/>
    <property type="evidence" value="ECO:0007669"/>
    <property type="project" value="UniProtKB-SubCell"/>
</dbReference>
<evidence type="ECO:0000259" key="20">
    <source>
        <dbReference type="Pfam" id="PF03717"/>
    </source>
</evidence>
<dbReference type="PANTHER" id="PTHR30627:SF2">
    <property type="entry name" value="PEPTIDOGLYCAN D,D-TRANSPEPTIDASE MRDA"/>
    <property type="match status" value="1"/>
</dbReference>
<evidence type="ECO:0000256" key="3">
    <source>
        <dbReference type="ARBA" id="ARBA00007898"/>
    </source>
</evidence>
<evidence type="ECO:0000256" key="11">
    <source>
        <dbReference type="ARBA" id="ARBA00022984"/>
    </source>
</evidence>
<keyword evidence="9 16" id="KW-0378">Hydrolase</keyword>
<dbReference type="AlphaFoldDB" id="A0A1E3VK05"/>
<keyword evidence="12 18" id="KW-1133">Transmembrane helix</keyword>
<organism evidence="21 22">
    <name type="scientific">Methyloceanibacter stevinii</name>
    <dbReference type="NCBI Taxonomy" id="1774970"/>
    <lineage>
        <taxon>Bacteria</taxon>
        <taxon>Pseudomonadati</taxon>
        <taxon>Pseudomonadota</taxon>
        <taxon>Alphaproteobacteria</taxon>
        <taxon>Hyphomicrobiales</taxon>
        <taxon>Hyphomicrobiaceae</taxon>
        <taxon>Methyloceanibacter</taxon>
    </lineage>
</organism>
<dbReference type="GO" id="GO:0008658">
    <property type="term" value="F:penicillin binding"/>
    <property type="evidence" value="ECO:0007669"/>
    <property type="project" value="InterPro"/>
</dbReference>
<dbReference type="GO" id="GO:0071555">
    <property type="term" value="P:cell wall organization"/>
    <property type="evidence" value="ECO:0007669"/>
    <property type="project" value="UniProtKB-KW"/>
</dbReference>
<evidence type="ECO:0000256" key="14">
    <source>
        <dbReference type="ARBA" id="ARBA00023251"/>
    </source>
</evidence>
<keyword evidence="11" id="KW-0573">Peptidoglycan synthesis</keyword>
<keyword evidence="6" id="KW-0645">Protease</keyword>
<keyword evidence="22" id="KW-1185">Reference proteome</keyword>
<keyword evidence="7 18" id="KW-0812">Transmembrane</keyword>
<evidence type="ECO:0000256" key="15">
    <source>
        <dbReference type="ARBA" id="ARBA00023316"/>
    </source>
</evidence>
<evidence type="ECO:0000256" key="9">
    <source>
        <dbReference type="ARBA" id="ARBA00022801"/>
    </source>
</evidence>
<dbReference type="EMBL" id="LPWE01000013">
    <property type="protein sequence ID" value="ODR93855.1"/>
    <property type="molecule type" value="Genomic_DNA"/>
</dbReference>
<evidence type="ECO:0000256" key="10">
    <source>
        <dbReference type="ARBA" id="ARBA00022960"/>
    </source>
</evidence>
<name>A0A1E3VK05_9HYPH</name>
<comment type="similarity">
    <text evidence="3 16">Belongs to the class-D beta-lactamase family.</text>
</comment>
<dbReference type="InterPro" id="IPR050515">
    <property type="entry name" value="Beta-lactam/transpept"/>
</dbReference>
<dbReference type="GO" id="GO:0046677">
    <property type="term" value="P:response to antibiotic"/>
    <property type="evidence" value="ECO:0007669"/>
    <property type="project" value="UniProtKB-UniRule"/>
</dbReference>
<evidence type="ECO:0000256" key="4">
    <source>
        <dbReference type="ARBA" id="ARBA00012865"/>
    </source>
</evidence>
<dbReference type="GO" id="GO:0008800">
    <property type="term" value="F:beta-lactamase activity"/>
    <property type="evidence" value="ECO:0007669"/>
    <property type="project" value="UniProtKB-UniRule"/>
</dbReference>
<keyword evidence="6" id="KW-0121">Carboxypeptidase</keyword>
<protein>
    <recommendedName>
        <fullName evidence="4 16">Beta-lactamase</fullName>
        <ecNumber evidence="4 16">3.5.2.6</ecNumber>
    </recommendedName>
</protein>
<dbReference type="InterPro" id="IPR002137">
    <property type="entry name" value="Beta-lactam_class-D_AS"/>
</dbReference>
<dbReference type="PROSITE" id="PS00337">
    <property type="entry name" value="BETA_LACTAMASE_D"/>
    <property type="match status" value="1"/>
</dbReference>
<evidence type="ECO:0000256" key="7">
    <source>
        <dbReference type="ARBA" id="ARBA00022692"/>
    </source>
</evidence>
<dbReference type="Gene3D" id="3.90.1310.10">
    <property type="entry name" value="Penicillin-binding protein 2a (Domain 2)"/>
    <property type="match status" value="1"/>
</dbReference>
<evidence type="ECO:0000259" key="19">
    <source>
        <dbReference type="Pfam" id="PF00905"/>
    </source>
</evidence>
<feature type="domain" description="Penicillin-binding protein transpeptidase" evidence="19">
    <location>
        <begin position="276"/>
        <end position="434"/>
    </location>
</feature>
<dbReference type="GO" id="GO:0009252">
    <property type="term" value="P:peptidoglycan biosynthetic process"/>
    <property type="evidence" value="ECO:0007669"/>
    <property type="project" value="UniProtKB-KW"/>
</dbReference>
<feature type="region of interest" description="Disordered" evidence="17">
    <location>
        <begin position="442"/>
        <end position="484"/>
    </location>
</feature>
<accession>A0A1E3VK05</accession>
<evidence type="ECO:0000313" key="22">
    <source>
        <dbReference type="Proteomes" id="UP000094172"/>
    </source>
</evidence>
<keyword evidence="13 18" id="KW-0472">Membrane</keyword>
<evidence type="ECO:0000256" key="5">
    <source>
        <dbReference type="ARBA" id="ARBA00022475"/>
    </source>
</evidence>
<evidence type="ECO:0000256" key="17">
    <source>
        <dbReference type="SAM" id="MobiDB-lite"/>
    </source>
</evidence>
<dbReference type="PANTHER" id="PTHR30627">
    <property type="entry name" value="PEPTIDOGLYCAN D,D-TRANSPEPTIDASE"/>
    <property type="match status" value="1"/>
</dbReference>
<evidence type="ECO:0000256" key="1">
    <source>
        <dbReference type="ARBA" id="ARBA00004167"/>
    </source>
</evidence>
<evidence type="ECO:0000256" key="18">
    <source>
        <dbReference type="SAM" id="Phobius"/>
    </source>
</evidence>
<dbReference type="EC" id="3.5.2.6" evidence="4 16"/>
<dbReference type="GO" id="GO:0008360">
    <property type="term" value="P:regulation of cell shape"/>
    <property type="evidence" value="ECO:0007669"/>
    <property type="project" value="UniProtKB-KW"/>
</dbReference>
<evidence type="ECO:0000256" key="6">
    <source>
        <dbReference type="ARBA" id="ARBA00022645"/>
    </source>
</evidence>
<dbReference type="InterPro" id="IPR036138">
    <property type="entry name" value="PBP_dimer_sf"/>
</dbReference>
<proteinExistence type="inferred from homology"/>
<dbReference type="SUPFAM" id="SSF56601">
    <property type="entry name" value="beta-lactamase/transpeptidase-like"/>
    <property type="match status" value="1"/>
</dbReference>
<feature type="compositionally biased region" description="Low complexity" evidence="17">
    <location>
        <begin position="445"/>
        <end position="472"/>
    </location>
</feature>
<dbReference type="Pfam" id="PF03717">
    <property type="entry name" value="PBP_dimer"/>
    <property type="match status" value="1"/>
</dbReference>
<dbReference type="Gene3D" id="3.40.710.10">
    <property type="entry name" value="DD-peptidase/beta-lactamase superfamily"/>
    <property type="match status" value="2"/>
</dbReference>
<keyword evidence="5" id="KW-1003">Cell membrane</keyword>
<dbReference type="GO" id="GO:0071972">
    <property type="term" value="F:peptidoglycan L,D-transpeptidase activity"/>
    <property type="evidence" value="ECO:0007669"/>
    <property type="project" value="TreeGrafter"/>
</dbReference>
<comment type="subcellular location">
    <subcellularLocation>
        <location evidence="2">Cell membrane</location>
    </subcellularLocation>
    <subcellularLocation>
        <location evidence="1">Membrane</location>
        <topology evidence="1">Single-pass membrane protein</topology>
    </subcellularLocation>
</comment>
<reference evidence="21 22" key="1">
    <citation type="journal article" date="2016" name="Environ. Microbiol.">
        <title>New Methyloceanibacter diversity from North Sea sediments includes methanotroph containing solely the soluble methane monooxygenase.</title>
        <authorList>
            <person name="Vekeman B."/>
            <person name="Kerckhof F.M."/>
            <person name="Cremers G."/>
            <person name="de Vos P."/>
            <person name="Vandamme P."/>
            <person name="Boon N."/>
            <person name="Op den Camp H.J."/>
            <person name="Heylen K."/>
        </authorList>
    </citation>
    <scope>NUCLEOTIDE SEQUENCE [LARGE SCALE GENOMIC DNA]</scope>
    <source>
        <strain evidence="21 22">R-67176</strain>
    </source>
</reference>
<feature type="domain" description="Penicillin-binding protein dimerisation" evidence="20">
    <location>
        <begin position="73"/>
        <end position="242"/>
    </location>
</feature>
<feature type="transmembrane region" description="Helical" evidence="18">
    <location>
        <begin position="29"/>
        <end position="47"/>
    </location>
</feature>
<evidence type="ECO:0000256" key="8">
    <source>
        <dbReference type="ARBA" id="ARBA00022729"/>
    </source>
</evidence>
<dbReference type="Proteomes" id="UP000094172">
    <property type="component" value="Unassembled WGS sequence"/>
</dbReference>
<dbReference type="Pfam" id="PF00905">
    <property type="entry name" value="Transpeptidase"/>
    <property type="match status" value="2"/>
</dbReference>
<dbReference type="RefSeq" id="WP_083241554.1">
    <property type="nucleotide sequence ID" value="NZ_LPWE01000013.1"/>
</dbReference>
<keyword evidence="14 16" id="KW-0046">Antibiotic resistance</keyword>
<evidence type="ECO:0000256" key="16">
    <source>
        <dbReference type="RuleBase" id="RU361140"/>
    </source>
</evidence>
<dbReference type="InterPro" id="IPR005311">
    <property type="entry name" value="PBP_dimer"/>
</dbReference>
<keyword evidence="8" id="KW-0732">Signal</keyword>
<comment type="catalytic activity">
    <reaction evidence="16">
        <text>a beta-lactam + H2O = a substituted beta-amino acid</text>
        <dbReference type="Rhea" id="RHEA:20401"/>
        <dbReference type="ChEBI" id="CHEBI:15377"/>
        <dbReference type="ChEBI" id="CHEBI:35627"/>
        <dbReference type="ChEBI" id="CHEBI:140347"/>
        <dbReference type="EC" id="3.5.2.6"/>
    </reaction>
</comment>
<dbReference type="InterPro" id="IPR001460">
    <property type="entry name" value="PCN-bd_Tpept"/>
</dbReference>
<evidence type="ECO:0000256" key="2">
    <source>
        <dbReference type="ARBA" id="ARBA00004236"/>
    </source>
</evidence>
<dbReference type="InterPro" id="IPR012338">
    <property type="entry name" value="Beta-lactam/transpept-like"/>
</dbReference>
<sequence length="616" mass="66985">MRRSKAVHYGAKKKPDYVRKQSYRFSRRALLVGGAQAGLFGLLGWRLHQLQIKEASDYRLLSDENRLMIQLAAPSRGSIRDRTGAILAEDKENLRLLVVPAFSKNLPETIDRLSRIVDIPRGARDRVMRAAARQSGYYPVLVAEGLTWRQFALLNVLAPQIPGMQTDRSAYRKYHHARPMAHLVGYVGMAGKGEVDLDPVMRLPGFRAGRAGVEKTFDEQLRGTPGTQKFEVDSRGRVVRELGSTPSTPGKDLVLSIDHHLQAVAQERLKEHRVASVVVLDVETGGILALASTPTFDPNEVVFKVDPKAWGRIARAKDQPLQNRAIRGQYPPGSTFKVVTALAGLHAGVITRGRRVAPASIGWAGPGSGVGALMAGGIDVHQALKQSCDVYFYETAKRMGIDHLAAVARHLGMGRVYDCGLPGQKEGIIPDVAWKRAHLMEPGTAARRSSRASVRASSPPRRSSLPSCRPVSQRAAPSCRSSFSHRTIPEPDWPALQLDPNHLDIVRKGMFGVVNEPRGTARRSALEIPGVMMAGKTGTSQVVNAHNEHKLSPYERETHALFIAYAPADKPRYAAACVVEHGGGGSSAAAPIVKDVMTEALLRDSASAGLRGPEQG</sequence>
<feature type="domain" description="Penicillin-binding protein transpeptidase" evidence="19">
    <location>
        <begin position="485"/>
        <end position="597"/>
    </location>
</feature>
<evidence type="ECO:0000256" key="13">
    <source>
        <dbReference type="ARBA" id="ARBA00023136"/>
    </source>
</evidence>
<comment type="caution">
    <text evidence="21">The sequence shown here is derived from an EMBL/GenBank/DDBJ whole genome shotgun (WGS) entry which is preliminary data.</text>
</comment>
<keyword evidence="15" id="KW-0961">Cell wall biogenesis/degradation</keyword>
<dbReference type="SUPFAM" id="SSF56519">
    <property type="entry name" value="Penicillin binding protein dimerisation domain"/>
    <property type="match status" value="1"/>
</dbReference>
<dbReference type="STRING" id="1774970.AUC70_09510"/>
<evidence type="ECO:0000313" key="21">
    <source>
        <dbReference type="EMBL" id="ODR93855.1"/>
    </source>
</evidence>
<keyword evidence="10" id="KW-0133">Cell shape</keyword>
<gene>
    <name evidence="21" type="ORF">AUC70_09510</name>
</gene>